<name>A0A5S4VXV4_9BRAD</name>
<accession>A0A5S4VXV4</accession>
<keyword evidence="1" id="KW-1133">Transmembrane helix</keyword>
<feature type="domain" description="Oligopeptide transport permease C-like N-terminal" evidence="2">
    <location>
        <begin position="104"/>
        <end position="136"/>
    </location>
</feature>
<organism evidence="3 4">
    <name type="scientific">Bradyrhizobium cytisi</name>
    <dbReference type="NCBI Taxonomy" id="515489"/>
    <lineage>
        <taxon>Bacteria</taxon>
        <taxon>Pseudomonadati</taxon>
        <taxon>Pseudomonadota</taxon>
        <taxon>Alphaproteobacteria</taxon>
        <taxon>Hyphomicrobiales</taxon>
        <taxon>Nitrobacteraceae</taxon>
        <taxon>Bradyrhizobium</taxon>
    </lineage>
</organism>
<evidence type="ECO:0000313" key="3">
    <source>
        <dbReference type="EMBL" id="TYL70915.1"/>
    </source>
</evidence>
<dbReference type="EMBL" id="VSSR01000121">
    <property type="protein sequence ID" value="TYL70915.1"/>
    <property type="molecule type" value="Genomic_DNA"/>
</dbReference>
<sequence>MTSLGLQIAQVFAGAVVIQTHLGTLSLSSFIVLAIFQHDFAVVQVAVLFLALSVLIAISYAHRWFRGSDMASDAIADQVRSPLFTAVKTSPQLVMLWKLAPIATAVFGVVVLAVMLICAIFAEHVAPFDPDGMHFGNLLKGMTASYRLGSGHLGRDRCSRLIYGSQVALSVSLGAIGSFGSHWSSTSSAARFATF</sequence>
<evidence type="ECO:0000256" key="1">
    <source>
        <dbReference type="SAM" id="Phobius"/>
    </source>
</evidence>
<dbReference type="GO" id="GO:0005886">
    <property type="term" value="C:plasma membrane"/>
    <property type="evidence" value="ECO:0007669"/>
    <property type="project" value="UniProtKB-SubCell"/>
</dbReference>
<keyword evidence="1" id="KW-0472">Membrane</keyword>
<reference evidence="3 4" key="1">
    <citation type="submission" date="2019-08" db="EMBL/GenBank/DDBJ databases">
        <title>Bradyrhizobium hipponensis sp. nov., a rhizobium isolated from a Lupinus angustifolius root nodule in Tunisia.</title>
        <authorList>
            <person name="Off K."/>
            <person name="Rejili M."/>
            <person name="Mars M."/>
            <person name="Brachmann A."/>
            <person name="Marin M."/>
        </authorList>
    </citation>
    <scope>NUCLEOTIDE SEQUENCE [LARGE SCALE GENOMIC DNA]</scope>
    <source>
        <strain evidence="3 4">CTAW11</strain>
    </source>
</reference>
<dbReference type="AlphaFoldDB" id="A0A5S4VXV4"/>
<feature type="transmembrane region" description="Helical" evidence="1">
    <location>
        <begin position="99"/>
        <end position="122"/>
    </location>
</feature>
<dbReference type="Pfam" id="PF12911">
    <property type="entry name" value="OppC_N"/>
    <property type="match status" value="1"/>
</dbReference>
<dbReference type="Proteomes" id="UP000324853">
    <property type="component" value="Unassembled WGS sequence"/>
</dbReference>
<feature type="transmembrane region" description="Helical" evidence="1">
    <location>
        <begin position="12"/>
        <end position="36"/>
    </location>
</feature>
<gene>
    <name evidence="3" type="ORF">FXB38_40905</name>
</gene>
<evidence type="ECO:0000313" key="4">
    <source>
        <dbReference type="Proteomes" id="UP000324853"/>
    </source>
</evidence>
<proteinExistence type="predicted"/>
<dbReference type="RefSeq" id="WP_148756544.1">
    <property type="nucleotide sequence ID" value="NZ_VSSR01000121.1"/>
</dbReference>
<dbReference type="OrthoDB" id="9945468at2"/>
<protein>
    <recommendedName>
        <fullName evidence="2">Oligopeptide transport permease C-like N-terminal domain-containing protein</fullName>
    </recommendedName>
</protein>
<keyword evidence="1" id="KW-0812">Transmembrane</keyword>
<evidence type="ECO:0000259" key="2">
    <source>
        <dbReference type="Pfam" id="PF12911"/>
    </source>
</evidence>
<comment type="caution">
    <text evidence="3">The sequence shown here is derived from an EMBL/GenBank/DDBJ whole genome shotgun (WGS) entry which is preliminary data.</text>
</comment>
<dbReference type="InterPro" id="IPR025966">
    <property type="entry name" value="OppC_N"/>
</dbReference>
<feature type="transmembrane region" description="Helical" evidence="1">
    <location>
        <begin position="42"/>
        <end position="61"/>
    </location>
</feature>
<keyword evidence="4" id="KW-1185">Reference proteome</keyword>